<feature type="signal peptide" evidence="1">
    <location>
        <begin position="1"/>
        <end position="22"/>
    </location>
</feature>
<sequence>MKIKGYYCLFFILPAWFSQALALDLSYQGDIPAANRPSEEYLKKTFSLDSSDDENWNMEKLAKGNTLAGKQERKLHKYDDKFEKKRLGLPHDWYAQDSDDYPVCNSKTLDQRCQALVCNKNILDQRCKDFGMQARAKRFQAESQTSLSYPH</sequence>
<keyword evidence="3" id="KW-1185">Reference proteome</keyword>
<name>A0ABY9XDC7_9GAMM</name>
<keyword evidence="1" id="KW-0732">Signal</keyword>
<evidence type="ECO:0000313" key="3">
    <source>
        <dbReference type="Proteomes" id="UP001300348"/>
    </source>
</evidence>
<protein>
    <submittedName>
        <fullName evidence="2">Uncharacterized protein</fullName>
    </submittedName>
</protein>
<accession>A0ABY9XDC7</accession>
<feature type="chain" id="PRO_5046409173" evidence="1">
    <location>
        <begin position="23"/>
        <end position="151"/>
    </location>
</feature>
<dbReference type="GeneID" id="88856288"/>
<proteinExistence type="predicted"/>
<evidence type="ECO:0000313" key="2">
    <source>
        <dbReference type="EMBL" id="WNH00602.1"/>
    </source>
</evidence>
<dbReference type="EMBL" id="CP133647">
    <property type="protein sequence ID" value="WNH00602.1"/>
    <property type="molecule type" value="Genomic_DNA"/>
</dbReference>
<organism evidence="2 3">
    <name type="scientific">Xenorhabdus griffiniae</name>
    <dbReference type="NCBI Taxonomy" id="351672"/>
    <lineage>
        <taxon>Bacteria</taxon>
        <taxon>Pseudomonadati</taxon>
        <taxon>Pseudomonadota</taxon>
        <taxon>Gammaproteobacteria</taxon>
        <taxon>Enterobacterales</taxon>
        <taxon>Morganellaceae</taxon>
        <taxon>Xenorhabdus</taxon>
    </lineage>
</organism>
<gene>
    <name evidence="2" type="ORF">QL112_011985</name>
</gene>
<reference evidence="2 3" key="1">
    <citation type="journal article" date="2023" name="Access Microbiol">
        <title>The genome of a steinernematid-associated Pseudomonas piscis bacterium encodes the biosynthesis of insect toxins.</title>
        <authorList>
            <person name="Awori R.M."/>
            <person name="Hendre P."/>
            <person name="Amugune N.O."/>
        </authorList>
    </citation>
    <scope>NUCLEOTIDE SEQUENCE [LARGE SCALE GENOMIC DNA]</scope>
    <source>
        <strain evidence="2 3">97</strain>
    </source>
</reference>
<dbReference type="RefSeq" id="WP_189761186.1">
    <property type="nucleotide sequence ID" value="NZ_CAWPOC010000071.1"/>
</dbReference>
<evidence type="ECO:0000256" key="1">
    <source>
        <dbReference type="SAM" id="SignalP"/>
    </source>
</evidence>
<dbReference type="Proteomes" id="UP001300348">
    <property type="component" value="Chromosome"/>
</dbReference>